<sequence>MTDERVVLPDADRARLSVVVLTYNRADQVIDTLARLAALPDRIEIVAVDNASTDGTAERIAANFPFVRLVRAPRNLGAAGRNLGVARVETEYVAFCDDDTWWSPGSLSRAVDVLDAAPRVGVLNARVVVGEHGAVDETCERMRDSPLARDGLPGPALIGFMAGACVFRTDVFRQTGGYEPRLFIGGEETLVSLDVLRAGHEIVYMDELVLHHHPSALRDGAQRRRLLARNAAWVAWMRLPLAEALRATRDAIGVLRAERSPLHDLKELIAGIVWALGRRRVIDDRVQLMRRLVHQDDTRREAQTRRERAVGSTHAT</sequence>
<evidence type="ECO:0000256" key="2">
    <source>
        <dbReference type="ARBA" id="ARBA00022676"/>
    </source>
</evidence>
<keyword evidence="2" id="KW-0328">Glycosyltransferase</keyword>
<evidence type="ECO:0000313" key="7">
    <source>
        <dbReference type="Proteomes" id="UP000054870"/>
    </source>
</evidence>
<accession>A0A158CTJ2</accession>
<dbReference type="Proteomes" id="UP000054870">
    <property type="component" value="Unassembled WGS sequence"/>
</dbReference>
<comment type="caution">
    <text evidence="6">The sequence shown here is derived from an EMBL/GenBank/DDBJ whole genome shotgun (WGS) entry which is preliminary data.</text>
</comment>
<proteinExistence type="inferred from homology"/>
<dbReference type="InterPro" id="IPR029044">
    <property type="entry name" value="Nucleotide-diphossugar_trans"/>
</dbReference>
<name>A0A158CTJ2_9BURK</name>
<dbReference type="Gene3D" id="3.90.550.10">
    <property type="entry name" value="Spore Coat Polysaccharide Biosynthesis Protein SpsA, Chain A"/>
    <property type="match status" value="1"/>
</dbReference>
<dbReference type="OrthoDB" id="9787979at2"/>
<organism evidence="6 7">
    <name type="scientific">Caballeronia catudaia</name>
    <dbReference type="NCBI Taxonomy" id="1777136"/>
    <lineage>
        <taxon>Bacteria</taxon>
        <taxon>Pseudomonadati</taxon>
        <taxon>Pseudomonadota</taxon>
        <taxon>Betaproteobacteria</taxon>
        <taxon>Burkholderiales</taxon>
        <taxon>Burkholderiaceae</taxon>
        <taxon>Caballeronia</taxon>
    </lineage>
</organism>
<keyword evidence="3 6" id="KW-0808">Transferase</keyword>
<evidence type="ECO:0000256" key="4">
    <source>
        <dbReference type="SAM" id="MobiDB-lite"/>
    </source>
</evidence>
<keyword evidence="7" id="KW-1185">Reference proteome</keyword>
<dbReference type="Pfam" id="PF00535">
    <property type="entry name" value="Glycos_transf_2"/>
    <property type="match status" value="1"/>
</dbReference>
<dbReference type="PANTHER" id="PTHR43179:SF12">
    <property type="entry name" value="GALACTOFURANOSYLTRANSFERASE GLFT2"/>
    <property type="match status" value="1"/>
</dbReference>
<evidence type="ECO:0000259" key="5">
    <source>
        <dbReference type="Pfam" id="PF00535"/>
    </source>
</evidence>
<dbReference type="AlphaFoldDB" id="A0A158CTJ2"/>
<dbReference type="PANTHER" id="PTHR43179">
    <property type="entry name" value="RHAMNOSYLTRANSFERASE WBBL"/>
    <property type="match status" value="1"/>
</dbReference>
<reference evidence="6" key="1">
    <citation type="submission" date="2016-01" db="EMBL/GenBank/DDBJ databases">
        <authorList>
            <person name="Peeters C."/>
        </authorList>
    </citation>
    <scope>NUCLEOTIDE SEQUENCE [LARGE SCALE GENOMIC DNA]</scope>
    <source>
        <strain evidence="6">LMG 29318</strain>
    </source>
</reference>
<evidence type="ECO:0000313" key="6">
    <source>
        <dbReference type="EMBL" id="SAK85703.1"/>
    </source>
</evidence>
<dbReference type="InterPro" id="IPR001173">
    <property type="entry name" value="Glyco_trans_2-like"/>
</dbReference>
<gene>
    <name evidence="6" type="ORF">AWB75_05728</name>
</gene>
<dbReference type="EMBL" id="FCOF02000040">
    <property type="protein sequence ID" value="SAK85703.1"/>
    <property type="molecule type" value="Genomic_DNA"/>
</dbReference>
<feature type="region of interest" description="Disordered" evidence="4">
    <location>
        <begin position="297"/>
        <end position="316"/>
    </location>
</feature>
<evidence type="ECO:0000256" key="1">
    <source>
        <dbReference type="ARBA" id="ARBA00006739"/>
    </source>
</evidence>
<evidence type="ECO:0000256" key="3">
    <source>
        <dbReference type="ARBA" id="ARBA00022679"/>
    </source>
</evidence>
<feature type="compositionally biased region" description="Basic and acidic residues" evidence="4">
    <location>
        <begin position="297"/>
        <end position="309"/>
    </location>
</feature>
<dbReference type="GO" id="GO:0016757">
    <property type="term" value="F:glycosyltransferase activity"/>
    <property type="evidence" value="ECO:0007669"/>
    <property type="project" value="UniProtKB-KW"/>
</dbReference>
<feature type="domain" description="Glycosyltransferase 2-like" evidence="5">
    <location>
        <begin position="17"/>
        <end position="174"/>
    </location>
</feature>
<dbReference type="RefSeq" id="WP_061127412.1">
    <property type="nucleotide sequence ID" value="NZ_FCOF02000040.1"/>
</dbReference>
<dbReference type="SUPFAM" id="SSF53448">
    <property type="entry name" value="Nucleotide-diphospho-sugar transferases"/>
    <property type="match status" value="1"/>
</dbReference>
<comment type="similarity">
    <text evidence="1">Belongs to the glycosyltransferase 2 family.</text>
</comment>
<protein>
    <submittedName>
        <fullName evidence="6">Glycosyl transferase family protein</fullName>
    </submittedName>
</protein>